<organism evidence="6 7">
    <name type="scientific">Staphylotrichum tortipilum</name>
    <dbReference type="NCBI Taxonomy" id="2831512"/>
    <lineage>
        <taxon>Eukaryota</taxon>
        <taxon>Fungi</taxon>
        <taxon>Dikarya</taxon>
        <taxon>Ascomycota</taxon>
        <taxon>Pezizomycotina</taxon>
        <taxon>Sordariomycetes</taxon>
        <taxon>Sordariomycetidae</taxon>
        <taxon>Sordariales</taxon>
        <taxon>Chaetomiaceae</taxon>
        <taxon>Staphylotrichum</taxon>
    </lineage>
</organism>
<evidence type="ECO:0000259" key="4">
    <source>
        <dbReference type="PROSITE" id="PS00497"/>
    </source>
</evidence>
<proteinExistence type="predicted"/>
<protein>
    <recommendedName>
        <fullName evidence="4 5">Tyrosinase copper-binding domain-containing protein</fullName>
    </recommendedName>
</protein>
<evidence type="ECO:0000256" key="2">
    <source>
        <dbReference type="ARBA" id="ARBA00023008"/>
    </source>
</evidence>
<dbReference type="EMBL" id="MU855394">
    <property type="protein sequence ID" value="KAK3904510.1"/>
    <property type="molecule type" value="Genomic_DNA"/>
</dbReference>
<dbReference type="InterPro" id="IPR050316">
    <property type="entry name" value="Tyrosinase/Hemocyanin"/>
</dbReference>
<reference evidence="6" key="1">
    <citation type="journal article" date="2023" name="Mol. Phylogenet. Evol.">
        <title>Genome-scale phylogeny and comparative genomics of the fungal order Sordariales.</title>
        <authorList>
            <person name="Hensen N."/>
            <person name="Bonometti L."/>
            <person name="Westerberg I."/>
            <person name="Brannstrom I.O."/>
            <person name="Guillou S."/>
            <person name="Cros-Aarteil S."/>
            <person name="Calhoun S."/>
            <person name="Haridas S."/>
            <person name="Kuo A."/>
            <person name="Mondo S."/>
            <person name="Pangilinan J."/>
            <person name="Riley R."/>
            <person name="LaButti K."/>
            <person name="Andreopoulos B."/>
            <person name="Lipzen A."/>
            <person name="Chen C."/>
            <person name="Yan M."/>
            <person name="Daum C."/>
            <person name="Ng V."/>
            <person name="Clum A."/>
            <person name="Steindorff A."/>
            <person name="Ohm R.A."/>
            <person name="Martin F."/>
            <person name="Silar P."/>
            <person name="Natvig D.O."/>
            <person name="Lalanne C."/>
            <person name="Gautier V."/>
            <person name="Ament-Velasquez S.L."/>
            <person name="Kruys A."/>
            <person name="Hutchinson M.I."/>
            <person name="Powell A.J."/>
            <person name="Barry K."/>
            <person name="Miller A.N."/>
            <person name="Grigoriev I.V."/>
            <person name="Debuchy R."/>
            <person name="Gladieux P."/>
            <person name="Hiltunen Thoren M."/>
            <person name="Johannesson H."/>
        </authorList>
    </citation>
    <scope>NUCLEOTIDE SEQUENCE</scope>
    <source>
        <strain evidence="6">CBS 103.79</strain>
    </source>
</reference>
<dbReference type="PROSITE" id="PS00498">
    <property type="entry name" value="TYROSINASE_2"/>
    <property type="match status" value="1"/>
</dbReference>
<feature type="domain" description="Tyrosinase copper-binding" evidence="4">
    <location>
        <begin position="92"/>
        <end position="109"/>
    </location>
</feature>
<gene>
    <name evidence="6" type="ORF">C8A05DRAFT_13606</name>
</gene>
<accession>A0AAN6MP42</accession>
<dbReference type="PROSITE" id="PS00497">
    <property type="entry name" value="TYROSINASE_1"/>
    <property type="match status" value="1"/>
</dbReference>
<keyword evidence="7" id="KW-1185">Reference proteome</keyword>
<comment type="caution">
    <text evidence="6">The sequence shown here is derived from an EMBL/GenBank/DDBJ whole genome shotgun (WGS) entry which is preliminary data.</text>
</comment>
<keyword evidence="1" id="KW-0479">Metal-binding</keyword>
<dbReference type="Proteomes" id="UP001303889">
    <property type="component" value="Unassembled WGS sequence"/>
</dbReference>
<dbReference type="GO" id="GO:0016491">
    <property type="term" value="F:oxidoreductase activity"/>
    <property type="evidence" value="ECO:0007669"/>
    <property type="project" value="InterPro"/>
</dbReference>
<dbReference type="PANTHER" id="PTHR11474:SF126">
    <property type="entry name" value="TYROSINASE-LIKE PROTEIN TYR-1-RELATED"/>
    <property type="match status" value="1"/>
</dbReference>
<dbReference type="PANTHER" id="PTHR11474">
    <property type="entry name" value="TYROSINASE FAMILY MEMBER"/>
    <property type="match status" value="1"/>
</dbReference>
<evidence type="ECO:0000313" key="7">
    <source>
        <dbReference type="Proteomes" id="UP001303889"/>
    </source>
</evidence>
<dbReference type="Gene3D" id="1.10.1280.10">
    <property type="entry name" value="Di-copper center containing domain from catechol oxidase"/>
    <property type="match status" value="1"/>
</dbReference>
<dbReference type="AlphaFoldDB" id="A0AAN6MP42"/>
<dbReference type="InterPro" id="IPR008922">
    <property type="entry name" value="Di-copper_centre_dom_sf"/>
</dbReference>
<feature type="chain" id="PRO_5043043131" description="Tyrosinase copper-binding domain-containing protein" evidence="3">
    <location>
        <begin position="23"/>
        <end position="358"/>
    </location>
</feature>
<dbReference type="Pfam" id="PF00264">
    <property type="entry name" value="Tyrosinase"/>
    <property type="match status" value="1"/>
</dbReference>
<dbReference type="PRINTS" id="PR00092">
    <property type="entry name" value="TYROSINASE"/>
</dbReference>
<evidence type="ECO:0000256" key="3">
    <source>
        <dbReference type="SAM" id="SignalP"/>
    </source>
</evidence>
<evidence type="ECO:0000313" key="6">
    <source>
        <dbReference type="EMBL" id="KAK3904510.1"/>
    </source>
</evidence>
<reference evidence="6" key="2">
    <citation type="submission" date="2023-05" db="EMBL/GenBank/DDBJ databases">
        <authorList>
            <consortium name="Lawrence Berkeley National Laboratory"/>
            <person name="Steindorff A."/>
            <person name="Hensen N."/>
            <person name="Bonometti L."/>
            <person name="Westerberg I."/>
            <person name="Brannstrom I.O."/>
            <person name="Guillou S."/>
            <person name="Cros-Aarteil S."/>
            <person name="Calhoun S."/>
            <person name="Haridas S."/>
            <person name="Kuo A."/>
            <person name="Mondo S."/>
            <person name="Pangilinan J."/>
            <person name="Riley R."/>
            <person name="Labutti K."/>
            <person name="Andreopoulos B."/>
            <person name="Lipzen A."/>
            <person name="Chen C."/>
            <person name="Yanf M."/>
            <person name="Daum C."/>
            <person name="Ng V."/>
            <person name="Clum A."/>
            <person name="Ohm R."/>
            <person name="Martin F."/>
            <person name="Silar P."/>
            <person name="Natvig D."/>
            <person name="Lalanne C."/>
            <person name="Gautier V."/>
            <person name="Ament-Velasquez S.L."/>
            <person name="Kruys A."/>
            <person name="Hutchinson M.I."/>
            <person name="Powell A.J."/>
            <person name="Barry K."/>
            <person name="Miller A.N."/>
            <person name="Grigoriev I.V."/>
            <person name="Debuchy R."/>
            <person name="Gladieux P."/>
            <person name="Thoren M.H."/>
            <person name="Johannesson H."/>
        </authorList>
    </citation>
    <scope>NUCLEOTIDE SEQUENCE</scope>
    <source>
        <strain evidence="6">CBS 103.79</strain>
    </source>
</reference>
<dbReference type="SUPFAM" id="SSF48056">
    <property type="entry name" value="Di-copper centre-containing domain"/>
    <property type="match status" value="1"/>
</dbReference>
<name>A0AAN6MP42_9PEZI</name>
<dbReference type="GO" id="GO:0046872">
    <property type="term" value="F:metal ion binding"/>
    <property type="evidence" value="ECO:0007669"/>
    <property type="project" value="UniProtKB-KW"/>
</dbReference>
<dbReference type="InterPro" id="IPR002227">
    <property type="entry name" value="Tyrosinase_Cu-bd"/>
</dbReference>
<feature type="domain" description="Tyrosinase copper-binding" evidence="5">
    <location>
        <begin position="268"/>
        <end position="279"/>
    </location>
</feature>
<evidence type="ECO:0000259" key="5">
    <source>
        <dbReference type="PROSITE" id="PS00498"/>
    </source>
</evidence>
<keyword evidence="2" id="KW-0186">Copper</keyword>
<evidence type="ECO:0000256" key="1">
    <source>
        <dbReference type="ARBA" id="ARBA00022723"/>
    </source>
</evidence>
<keyword evidence="3" id="KW-0732">Signal</keyword>
<sequence length="358" mass="39414">MRVSNGWALTVLLFTATPLAIAHPPQPPQKPQHPIIRKEWRTLPPPEKAAYLKAVTCLLHKPSLTPPFPDTGVLSRYDDLVYTHIQQTFDIHYTGHFLAWHRYFLAAYERMLREECGYKGAQPYWDWTLDVGAWAKAPVFDAVHGFGGNGAWVEGEPGNPFQVPGRTGGGCVVDGPFAGIADLVHLGPGNSVVYNPQCLKRDLSPYFAGRYLGMNQTQLTLAAGDFGWFDMVVEGGPSFEASGIHGGGHYGVGGTYGQMGDLYTSPADPIFYLHHANLDRVWWSWQKMNLKTRLTDISGPIFLMDYENLRGGNVTLDFPLSVGVSGSNVTIGDVMNVAGCGKNGVLCYEYDKVYKLGK</sequence>
<feature type="signal peptide" evidence="3">
    <location>
        <begin position="1"/>
        <end position="22"/>
    </location>
</feature>